<keyword evidence="1" id="KW-0812">Transmembrane</keyword>
<protein>
    <submittedName>
        <fullName evidence="3">Uncharacterized protein</fullName>
    </submittedName>
</protein>
<sequence length="227" mass="24820">MAAVATMSMPASEKSTSIFCACCRPNTKKNKSSTQAQINRVLQPTTSGTPFQTPQHSGNDQVVPKIVIDGPVKEVCVDTCRTTRSEAYYVTARTSRTDEVSNYASMSELVRQIRTEAGLSNTPRPGAQNTNHVVTEMRIEGLPDIPKMNHHASPLTRIDELEEGSIHSESLEVRRANSITGESEHNSVAKRSLLGKISAVPHTVICIISIVYLYCTSFLAAVFDKII</sequence>
<name>A0A914EM60_9BILA</name>
<proteinExistence type="predicted"/>
<evidence type="ECO:0000256" key="1">
    <source>
        <dbReference type="SAM" id="Phobius"/>
    </source>
</evidence>
<keyword evidence="2" id="KW-1185">Reference proteome</keyword>
<keyword evidence="1" id="KW-1133">Transmembrane helix</keyword>
<reference evidence="3" key="1">
    <citation type="submission" date="2022-11" db="UniProtKB">
        <authorList>
            <consortium name="WormBaseParasite"/>
        </authorList>
    </citation>
    <scope>IDENTIFICATION</scope>
</reference>
<organism evidence="2 3">
    <name type="scientific">Acrobeloides nanus</name>
    <dbReference type="NCBI Taxonomy" id="290746"/>
    <lineage>
        <taxon>Eukaryota</taxon>
        <taxon>Metazoa</taxon>
        <taxon>Ecdysozoa</taxon>
        <taxon>Nematoda</taxon>
        <taxon>Chromadorea</taxon>
        <taxon>Rhabditida</taxon>
        <taxon>Tylenchina</taxon>
        <taxon>Cephalobomorpha</taxon>
        <taxon>Cephaloboidea</taxon>
        <taxon>Cephalobidae</taxon>
        <taxon>Acrobeloides</taxon>
    </lineage>
</organism>
<evidence type="ECO:0000313" key="2">
    <source>
        <dbReference type="Proteomes" id="UP000887540"/>
    </source>
</evidence>
<evidence type="ECO:0000313" key="3">
    <source>
        <dbReference type="WBParaSite" id="ACRNAN_scaffold949.g7969.t1"/>
    </source>
</evidence>
<dbReference type="AlphaFoldDB" id="A0A914EM60"/>
<dbReference type="WBParaSite" id="ACRNAN_scaffold949.g7969.t1">
    <property type="protein sequence ID" value="ACRNAN_scaffold949.g7969.t1"/>
    <property type="gene ID" value="ACRNAN_scaffold949.g7969"/>
</dbReference>
<feature type="transmembrane region" description="Helical" evidence="1">
    <location>
        <begin position="199"/>
        <end position="223"/>
    </location>
</feature>
<accession>A0A914EM60</accession>
<dbReference type="Proteomes" id="UP000887540">
    <property type="component" value="Unplaced"/>
</dbReference>
<keyword evidence="1" id="KW-0472">Membrane</keyword>